<evidence type="ECO:0000313" key="25">
    <source>
        <dbReference type="EMBL" id="OXA58534.1"/>
    </source>
</evidence>
<dbReference type="SUPFAM" id="SSF51246">
    <property type="entry name" value="Rudiment single hybrid motif"/>
    <property type="match status" value="1"/>
</dbReference>
<dbReference type="UniPathway" id="UPA00945">
    <property type="reaction ID" value="UER00908"/>
</dbReference>
<dbReference type="AlphaFoldDB" id="A0A226ENF7"/>
<protein>
    <recommendedName>
        <fullName evidence="5">Propionyl-CoA carboxylase alpha chain, mitochondrial</fullName>
        <ecNumber evidence="4">6.4.1.3</ecNumber>
    </recommendedName>
    <alternativeName>
        <fullName evidence="17">Propanoyl-CoA:carbon dioxide ligase subunit alpha</fullName>
    </alternativeName>
</protein>
<dbReference type="InterPro" id="IPR005479">
    <property type="entry name" value="CPAse_ATP-bd"/>
</dbReference>
<evidence type="ECO:0000259" key="24">
    <source>
        <dbReference type="PROSITE" id="PS50979"/>
    </source>
</evidence>
<dbReference type="Pfam" id="PF18140">
    <property type="entry name" value="PCC_BT"/>
    <property type="match status" value="1"/>
</dbReference>
<dbReference type="InterPro" id="IPR005482">
    <property type="entry name" value="Biotin_COase_C"/>
</dbReference>
<dbReference type="Pfam" id="PF02785">
    <property type="entry name" value="Biotin_carb_C"/>
    <property type="match status" value="1"/>
</dbReference>
<evidence type="ECO:0000256" key="17">
    <source>
        <dbReference type="ARBA" id="ARBA00031557"/>
    </source>
</evidence>
<keyword evidence="8 21" id="KW-0547">Nucleotide-binding</keyword>
<dbReference type="PANTHER" id="PTHR18866:SF33">
    <property type="entry name" value="METHYLCROTONOYL-COA CARBOXYLASE SUBUNIT ALPHA, MITOCHONDRIAL-RELATED"/>
    <property type="match status" value="1"/>
</dbReference>
<dbReference type="InterPro" id="IPR000089">
    <property type="entry name" value="Biotin_lipoyl"/>
</dbReference>
<dbReference type="PROSITE" id="PS00866">
    <property type="entry name" value="CPSASE_1"/>
    <property type="match status" value="1"/>
</dbReference>
<keyword evidence="16" id="KW-0092">Biotin</keyword>
<dbReference type="Gene3D" id="3.40.50.20">
    <property type="match status" value="1"/>
</dbReference>
<evidence type="ECO:0000256" key="9">
    <source>
        <dbReference type="ARBA" id="ARBA00022840"/>
    </source>
</evidence>
<keyword evidence="14" id="KW-0496">Mitochondrion</keyword>
<dbReference type="InterPro" id="IPR013815">
    <property type="entry name" value="ATP_grasp_subdomain_1"/>
</dbReference>
<evidence type="ECO:0000259" key="22">
    <source>
        <dbReference type="PROSITE" id="PS50968"/>
    </source>
</evidence>
<dbReference type="Gene3D" id="3.30.700.30">
    <property type="match status" value="1"/>
</dbReference>
<organism evidence="25 26">
    <name type="scientific">Folsomia candida</name>
    <name type="common">Springtail</name>
    <dbReference type="NCBI Taxonomy" id="158441"/>
    <lineage>
        <taxon>Eukaryota</taxon>
        <taxon>Metazoa</taxon>
        <taxon>Ecdysozoa</taxon>
        <taxon>Arthropoda</taxon>
        <taxon>Hexapoda</taxon>
        <taxon>Collembola</taxon>
        <taxon>Entomobryomorpha</taxon>
        <taxon>Isotomoidea</taxon>
        <taxon>Isotomidae</taxon>
        <taxon>Proisotominae</taxon>
        <taxon>Folsomia</taxon>
    </lineage>
</organism>
<evidence type="ECO:0000259" key="23">
    <source>
        <dbReference type="PROSITE" id="PS50975"/>
    </source>
</evidence>
<dbReference type="CDD" id="cd06850">
    <property type="entry name" value="biotinyl_domain"/>
    <property type="match status" value="1"/>
</dbReference>
<feature type="domain" description="ATP-grasp" evidence="23">
    <location>
        <begin position="168"/>
        <end position="365"/>
    </location>
</feature>
<dbReference type="GO" id="GO:0016042">
    <property type="term" value="P:lipid catabolic process"/>
    <property type="evidence" value="ECO:0007669"/>
    <property type="project" value="UniProtKB-KW"/>
</dbReference>
<comment type="catalytic activity">
    <reaction evidence="18">
        <text>butanoyl-CoA + hydrogencarbonate + ATP = (2S)-ethylmalonyl-CoA + ADP + phosphate + H(+)</text>
        <dbReference type="Rhea" id="RHEA:59520"/>
        <dbReference type="ChEBI" id="CHEBI:15378"/>
        <dbReference type="ChEBI" id="CHEBI:17544"/>
        <dbReference type="ChEBI" id="CHEBI:30616"/>
        <dbReference type="ChEBI" id="CHEBI:43474"/>
        <dbReference type="ChEBI" id="CHEBI:57371"/>
        <dbReference type="ChEBI" id="CHEBI:60909"/>
        <dbReference type="ChEBI" id="CHEBI:456216"/>
    </reaction>
    <physiologicalReaction direction="left-to-right" evidence="18">
        <dbReference type="Rhea" id="RHEA:59521"/>
    </physiologicalReaction>
</comment>
<evidence type="ECO:0000256" key="20">
    <source>
        <dbReference type="ARBA" id="ARBA00056148"/>
    </source>
</evidence>
<evidence type="ECO:0000256" key="7">
    <source>
        <dbReference type="ARBA" id="ARBA00022723"/>
    </source>
</evidence>
<dbReference type="EC" id="6.4.1.3" evidence="4"/>
<dbReference type="InterPro" id="IPR016185">
    <property type="entry name" value="PreATP-grasp_dom_sf"/>
</dbReference>
<evidence type="ECO:0000313" key="26">
    <source>
        <dbReference type="Proteomes" id="UP000198287"/>
    </source>
</evidence>
<evidence type="ECO:0000256" key="19">
    <source>
        <dbReference type="ARBA" id="ARBA00049495"/>
    </source>
</evidence>
<keyword evidence="11" id="KW-0809">Transit peptide</keyword>
<dbReference type="SMART" id="SM00878">
    <property type="entry name" value="Biotin_carb_C"/>
    <property type="match status" value="1"/>
</dbReference>
<evidence type="ECO:0000256" key="16">
    <source>
        <dbReference type="ARBA" id="ARBA00023267"/>
    </source>
</evidence>
<dbReference type="InterPro" id="IPR011764">
    <property type="entry name" value="Biotin_carboxylation_dom"/>
</dbReference>
<keyword evidence="12" id="KW-0442">Lipid degradation</keyword>
<evidence type="ECO:0000256" key="5">
    <source>
        <dbReference type="ARBA" id="ARBA00018058"/>
    </source>
</evidence>
<gene>
    <name evidence="25" type="ORF">Fcan01_07398</name>
</gene>
<proteinExistence type="predicted"/>
<dbReference type="Pfam" id="PF00364">
    <property type="entry name" value="Biotin_lipoyl"/>
    <property type="match status" value="1"/>
</dbReference>
<dbReference type="GO" id="GO:0005524">
    <property type="term" value="F:ATP binding"/>
    <property type="evidence" value="ECO:0007669"/>
    <property type="project" value="UniProtKB-UniRule"/>
</dbReference>
<dbReference type="InterPro" id="IPR050856">
    <property type="entry name" value="Biotin_carboxylase_complex"/>
</dbReference>
<dbReference type="GO" id="GO:0004658">
    <property type="term" value="F:propionyl-CoA carboxylase activity"/>
    <property type="evidence" value="ECO:0007669"/>
    <property type="project" value="UniProtKB-EC"/>
</dbReference>
<dbReference type="InterPro" id="IPR011761">
    <property type="entry name" value="ATP-grasp"/>
</dbReference>
<comment type="caution">
    <text evidence="25">The sequence shown here is derived from an EMBL/GenBank/DDBJ whole genome shotgun (WGS) entry which is preliminary data.</text>
</comment>
<dbReference type="GO" id="GO:0005759">
    <property type="term" value="C:mitochondrial matrix"/>
    <property type="evidence" value="ECO:0007669"/>
    <property type="project" value="UniProtKB-SubCell"/>
</dbReference>
<dbReference type="PROSITE" id="PS00188">
    <property type="entry name" value="BIOTIN"/>
    <property type="match status" value="1"/>
</dbReference>
<keyword evidence="6" id="KW-0436">Ligase</keyword>
<feature type="domain" description="Biotin carboxylation" evidence="24">
    <location>
        <begin position="49"/>
        <end position="495"/>
    </location>
</feature>
<feature type="domain" description="Lipoyl-binding" evidence="22">
    <location>
        <begin position="626"/>
        <end position="702"/>
    </location>
</feature>
<dbReference type="InterPro" id="IPR005481">
    <property type="entry name" value="BC-like_N"/>
</dbReference>
<sequence length="702" mass="77438">MVWLLHVRKLTTSSLLRNAVPVAVVNPRRKQLWADTIYKTNPIDPAEPTFKKILIANRGEIAVRVIRSARKMGIKTVAVYSTADSGAMHVEMADEAVWIGESAASQSYLVMDKILDAVKQTGAEAVHPGYGFLSENANFVKKLEDMKVKFMGPPAVAIHGMGDKLESKRLAIKAGVNTVPGFDGEIRDEDHCLEISKSIGYPVMIKASAGGGGKGMRIAHNDKEAVEGFRLSKNEAKASFGDDRILIEKFVVKPRHIEIQILCDSHGNGVYLNERECSIQRRNQKVIEEAPSPFVDPELRKAMGNQALDLAKAIGYTSAGTVEFLVDNKKNFYFLEMNTRLQVEHPISECITGVDLVAEMIRVAYGHKLKFSQADIPINGWALELRVYAEDPTRNFGTPSTGRLFKYVEPRGEGIRCDSGVREGSEISVYYDPMICKLVSYGATRNEAIARGKYALDSYVIQGVSHNISLLRDILTEKSYVAGDTDTDYLPRVYPKGFTIPKLSESHMDNLKAVAAALEASRYLRLKVKESSWDFVVSDQENATAVNISKLENGFLINVEGREITLPTWDMGKSTVNLDIDGETFILQIHGRGRNGPIWTIGFQGSSYDFKLLSPYAQTLLDIMPQPKLGDTAKELLSPMPGVVRSVVVKVGDKVFKGQEVCTIEAMKMQNKLVAGADGIIGEVNIKEGDSVADEDVLITLK</sequence>
<dbReference type="FunFam" id="3.40.50.20:FF:000010">
    <property type="entry name" value="Propionyl-CoA carboxylase subunit alpha"/>
    <property type="match status" value="1"/>
</dbReference>
<evidence type="ECO:0000256" key="18">
    <source>
        <dbReference type="ARBA" id="ARBA00048208"/>
    </source>
</evidence>
<dbReference type="STRING" id="158441.A0A226ENF7"/>
<dbReference type="Proteomes" id="UP000198287">
    <property type="component" value="Unassembled WGS sequence"/>
</dbReference>
<dbReference type="FunFam" id="3.30.1490.20:FF:000003">
    <property type="entry name" value="acetyl-CoA carboxylase isoform X1"/>
    <property type="match status" value="1"/>
</dbReference>
<keyword evidence="7" id="KW-0479">Metal-binding</keyword>
<comment type="function">
    <text evidence="20">This is one of the 2 subunits of the biotin-dependent propionyl-CoA carboxylase (PCC), a mitochondrial enzyme involved in the catabolism of odd chain fatty acids, branched-chain amino acids isoleucine, threonine, methionine, and valine and other metabolites. Propionyl-CoA carboxylase catalyzes the carboxylation of propionyl-CoA/propanoyl-CoA to D-methylmalonyl-CoA/(S)-methylmalonyl-CoA. Within the holoenzyme, the alpha subunit catalyzes the ATP-dependent carboxylation of the biotin carried by the biotin carboxyl carrier (BCC) domain, while the beta subunit then transfers the carboxyl group from carboxylated biotin to propionyl-CoA. Propionyl-CoA carboxylase also significantly acts on butyryl-CoA/butanoyl-CoA, which is converted to ethylmalonyl-CoA/(2S)-ethylmalonyl-CoA. Other alternative minor substrates include (2E)-butenoyl-CoA/crotonoyl-CoA.</text>
</comment>
<keyword evidence="10" id="KW-0460">Magnesium</keyword>
<evidence type="ECO:0000256" key="15">
    <source>
        <dbReference type="ARBA" id="ARBA00023211"/>
    </source>
</evidence>
<dbReference type="InterPro" id="IPR011054">
    <property type="entry name" value="Rudment_hybrid_motif"/>
</dbReference>
<dbReference type="OrthoDB" id="196847at2759"/>
<evidence type="ECO:0000256" key="8">
    <source>
        <dbReference type="ARBA" id="ARBA00022741"/>
    </source>
</evidence>
<dbReference type="Gene3D" id="2.40.50.100">
    <property type="match status" value="1"/>
</dbReference>
<dbReference type="Pfam" id="PF02786">
    <property type="entry name" value="CPSase_L_D2"/>
    <property type="match status" value="1"/>
</dbReference>
<comment type="pathway">
    <text evidence="3">Metabolic intermediate metabolism; propanoyl-CoA degradation; succinyl-CoA from propanoyl-CoA: step 1/3.</text>
</comment>
<evidence type="ECO:0000256" key="1">
    <source>
        <dbReference type="ARBA" id="ARBA00001953"/>
    </source>
</evidence>
<dbReference type="SUPFAM" id="SSF56059">
    <property type="entry name" value="Glutathione synthetase ATP-binding domain-like"/>
    <property type="match status" value="1"/>
</dbReference>
<evidence type="ECO:0000256" key="14">
    <source>
        <dbReference type="ARBA" id="ARBA00023128"/>
    </source>
</evidence>
<dbReference type="PROSITE" id="PS50975">
    <property type="entry name" value="ATP_GRASP"/>
    <property type="match status" value="1"/>
</dbReference>
<evidence type="ECO:0000256" key="6">
    <source>
        <dbReference type="ARBA" id="ARBA00022598"/>
    </source>
</evidence>
<dbReference type="NCBIfam" id="NF006367">
    <property type="entry name" value="PRK08591.1"/>
    <property type="match status" value="1"/>
</dbReference>
<dbReference type="Gene3D" id="3.30.470.20">
    <property type="entry name" value="ATP-grasp fold, B domain"/>
    <property type="match status" value="1"/>
</dbReference>
<dbReference type="FunFam" id="3.30.470.20:FF:000028">
    <property type="entry name" value="Methylcrotonoyl-CoA carboxylase subunit alpha, mitochondrial"/>
    <property type="match status" value="1"/>
</dbReference>
<dbReference type="OMA" id="IGPKHYS"/>
<evidence type="ECO:0000256" key="4">
    <source>
        <dbReference type="ARBA" id="ARBA00013050"/>
    </source>
</evidence>
<dbReference type="SUPFAM" id="SSF51230">
    <property type="entry name" value="Single hybrid motif"/>
    <property type="match status" value="1"/>
</dbReference>
<comment type="subcellular location">
    <subcellularLocation>
        <location evidence="2">Mitochondrion matrix</location>
    </subcellularLocation>
</comment>
<keyword evidence="13" id="KW-0443">Lipid metabolism</keyword>
<evidence type="ECO:0000256" key="3">
    <source>
        <dbReference type="ARBA" id="ARBA00005060"/>
    </source>
</evidence>
<dbReference type="SUPFAM" id="SSF52440">
    <property type="entry name" value="PreATP-grasp domain"/>
    <property type="match status" value="1"/>
</dbReference>
<dbReference type="PANTHER" id="PTHR18866">
    <property type="entry name" value="CARBOXYLASE:PYRUVATE/ACETYL-COA/PROPIONYL-COA CARBOXYLASE"/>
    <property type="match status" value="1"/>
</dbReference>
<evidence type="ECO:0000256" key="2">
    <source>
        <dbReference type="ARBA" id="ARBA00004305"/>
    </source>
</evidence>
<keyword evidence="26" id="KW-1185">Reference proteome</keyword>
<dbReference type="FunFam" id="2.40.50.100:FF:000003">
    <property type="entry name" value="Acetyl-CoA carboxylase biotin carboxyl carrier protein"/>
    <property type="match status" value="1"/>
</dbReference>
<name>A0A226ENF7_FOLCA</name>
<accession>A0A226ENF7</accession>
<dbReference type="GO" id="GO:0046872">
    <property type="term" value="F:metal ion binding"/>
    <property type="evidence" value="ECO:0007669"/>
    <property type="project" value="UniProtKB-KW"/>
</dbReference>
<evidence type="ECO:0000256" key="11">
    <source>
        <dbReference type="ARBA" id="ARBA00022946"/>
    </source>
</evidence>
<dbReference type="Gene3D" id="3.30.1490.20">
    <property type="entry name" value="ATP-grasp fold, A domain"/>
    <property type="match status" value="1"/>
</dbReference>
<dbReference type="PROSITE" id="PS50968">
    <property type="entry name" value="BIOTINYL_LIPOYL"/>
    <property type="match status" value="1"/>
</dbReference>
<dbReference type="PROSITE" id="PS50979">
    <property type="entry name" value="BC"/>
    <property type="match status" value="1"/>
</dbReference>
<evidence type="ECO:0000256" key="13">
    <source>
        <dbReference type="ARBA" id="ARBA00023098"/>
    </source>
</evidence>
<evidence type="ECO:0000256" key="12">
    <source>
        <dbReference type="ARBA" id="ARBA00022963"/>
    </source>
</evidence>
<dbReference type="InterPro" id="IPR041265">
    <property type="entry name" value="PCC_BT"/>
</dbReference>
<dbReference type="EMBL" id="LNIX01000003">
    <property type="protein sequence ID" value="OXA58534.1"/>
    <property type="molecule type" value="Genomic_DNA"/>
</dbReference>
<dbReference type="InterPro" id="IPR001882">
    <property type="entry name" value="Biotin_BS"/>
</dbReference>
<evidence type="ECO:0000256" key="10">
    <source>
        <dbReference type="ARBA" id="ARBA00022842"/>
    </source>
</evidence>
<dbReference type="InterPro" id="IPR011053">
    <property type="entry name" value="Single_hybrid_motif"/>
</dbReference>
<dbReference type="Pfam" id="PF00289">
    <property type="entry name" value="Biotin_carb_N"/>
    <property type="match status" value="1"/>
</dbReference>
<keyword evidence="9 21" id="KW-0067">ATP-binding</keyword>
<keyword evidence="15" id="KW-0464">Manganese</keyword>
<dbReference type="PROSITE" id="PS00867">
    <property type="entry name" value="CPSASE_2"/>
    <property type="match status" value="1"/>
</dbReference>
<reference evidence="25 26" key="1">
    <citation type="submission" date="2015-12" db="EMBL/GenBank/DDBJ databases">
        <title>The genome of Folsomia candida.</title>
        <authorList>
            <person name="Faddeeva A."/>
            <person name="Derks M.F."/>
            <person name="Anvar Y."/>
            <person name="Smit S."/>
            <person name="Van Straalen N."/>
            <person name="Roelofs D."/>
        </authorList>
    </citation>
    <scope>NUCLEOTIDE SEQUENCE [LARGE SCALE GENOMIC DNA]</scope>
    <source>
        <strain evidence="25 26">VU population</strain>
        <tissue evidence="25">Whole body</tissue>
    </source>
</reference>
<evidence type="ECO:0000256" key="21">
    <source>
        <dbReference type="PROSITE-ProRule" id="PRU00409"/>
    </source>
</evidence>
<comment type="catalytic activity">
    <reaction evidence="19">
        <text>propanoyl-CoA + hydrogencarbonate + ATP = (S)-methylmalonyl-CoA + ADP + phosphate + H(+)</text>
        <dbReference type="Rhea" id="RHEA:23720"/>
        <dbReference type="ChEBI" id="CHEBI:15378"/>
        <dbReference type="ChEBI" id="CHEBI:17544"/>
        <dbReference type="ChEBI" id="CHEBI:30616"/>
        <dbReference type="ChEBI" id="CHEBI:43474"/>
        <dbReference type="ChEBI" id="CHEBI:57327"/>
        <dbReference type="ChEBI" id="CHEBI:57392"/>
        <dbReference type="ChEBI" id="CHEBI:456216"/>
        <dbReference type="EC" id="6.4.1.3"/>
    </reaction>
    <physiologicalReaction direction="left-to-right" evidence="19">
        <dbReference type="Rhea" id="RHEA:23721"/>
    </physiologicalReaction>
</comment>
<comment type="cofactor">
    <cofactor evidence="1">
        <name>biotin</name>
        <dbReference type="ChEBI" id="CHEBI:57586"/>
    </cofactor>
</comment>